<evidence type="ECO:0000313" key="1">
    <source>
        <dbReference type="EMBL" id="OGF19773.1"/>
    </source>
</evidence>
<evidence type="ECO:0008006" key="3">
    <source>
        <dbReference type="Google" id="ProtNLM"/>
    </source>
</evidence>
<dbReference type="AlphaFoldDB" id="A0A1F5RZZ8"/>
<gene>
    <name evidence="1" type="ORF">A3D54_03550</name>
</gene>
<sequence length="230" mass="26404">MIASTKKSREAIKYLQSAEGKILSYLKKIVGSKDLSYRTFGTAIEEHLTDAIVKILTEGGFIKSSSDFAVSPNKNYFPDFELKTTPSLAIEFKSGNKSQYRNGKWVIVKNSENDMGTFNEWPRKIEKFGGDNIYYIFVIYNFNDTTKEVLSVQVAPFYQFIGLNSGKFLKYREKDGNLRPKNFGSEPPIKTLKQFEGLLSKTIVYRSKRIIKRHRLIIKKAAEIPKKELD</sequence>
<dbReference type="Proteomes" id="UP000177691">
    <property type="component" value="Unassembled WGS sequence"/>
</dbReference>
<dbReference type="EMBL" id="MFFU01000006">
    <property type="protein sequence ID" value="OGF19773.1"/>
    <property type="molecule type" value="Genomic_DNA"/>
</dbReference>
<name>A0A1F5RZZ8_9BACT</name>
<protein>
    <recommendedName>
        <fullName evidence="3">Restriction endonuclease</fullName>
    </recommendedName>
</protein>
<proteinExistence type="predicted"/>
<evidence type="ECO:0000313" key="2">
    <source>
        <dbReference type="Proteomes" id="UP000177691"/>
    </source>
</evidence>
<comment type="caution">
    <text evidence="1">The sequence shown here is derived from an EMBL/GenBank/DDBJ whole genome shotgun (WGS) entry which is preliminary data.</text>
</comment>
<accession>A0A1F5RZZ8</accession>
<reference evidence="1 2" key="1">
    <citation type="journal article" date="2016" name="Nat. Commun.">
        <title>Thousands of microbial genomes shed light on interconnected biogeochemical processes in an aquifer system.</title>
        <authorList>
            <person name="Anantharaman K."/>
            <person name="Brown C.T."/>
            <person name="Hug L.A."/>
            <person name="Sharon I."/>
            <person name="Castelle C.J."/>
            <person name="Probst A.J."/>
            <person name="Thomas B.C."/>
            <person name="Singh A."/>
            <person name="Wilkins M.J."/>
            <person name="Karaoz U."/>
            <person name="Brodie E.L."/>
            <person name="Williams K.H."/>
            <person name="Hubbard S.S."/>
            <person name="Banfield J.F."/>
        </authorList>
    </citation>
    <scope>NUCLEOTIDE SEQUENCE [LARGE SCALE GENOMIC DNA]</scope>
</reference>
<organism evidence="1 2">
    <name type="scientific">Candidatus Falkowbacteria bacterium RIFCSPHIGHO2_02_FULL_45_15</name>
    <dbReference type="NCBI Taxonomy" id="1797987"/>
    <lineage>
        <taxon>Bacteria</taxon>
        <taxon>Candidatus Falkowiibacteriota</taxon>
    </lineage>
</organism>